<dbReference type="EMBL" id="FMYK01000003">
    <property type="protein sequence ID" value="SDC18341.1"/>
    <property type="molecule type" value="Genomic_DNA"/>
</dbReference>
<dbReference type="AlphaFoldDB" id="A0A1G6JI34"/>
<evidence type="ECO:0000313" key="3">
    <source>
        <dbReference type="Proteomes" id="UP000242317"/>
    </source>
</evidence>
<reference evidence="3" key="1">
    <citation type="submission" date="2016-09" db="EMBL/GenBank/DDBJ databases">
        <authorList>
            <person name="Varghese N."/>
            <person name="Submissions S."/>
        </authorList>
    </citation>
    <scope>NUCLEOTIDE SEQUENCE [LARGE SCALE GENOMIC DNA]</scope>
    <source>
        <strain evidence="3">ANC 3699</strain>
    </source>
</reference>
<feature type="transmembrane region" description="Helical" evidence="1">
    <location>
        <begin position="448"/>
        <end position="468"/>
    </location>
</feature>
<accession>A0A1G6JI34</accession>
<keyword evidence="1" id="KW-0812">Transmembrane</keyword>
<dbReference type="Proteomes" id="UP000242317">
    <property type="component" value="Unassembled WGS sequence"/>
</dbReference>
<feature type="transmembrane region" description="Helical" evidence="1">
    <location>
        <begin position="154"/>
        <end position="175"/>
    </location>
</feature>
<feature type="transmembrane region" description="Helical" evidence="1">
    <location>
        <begin position="475"/>
        <end position="492"/>
    </location>
</feature>
<dbReference type="Pfam" id="PF03929">
    <property type="entry name" value="PepSY_TM"/>
    <property type="match status" value="1"/>
</dbReference>
<feature type="transmembrane region" description="Helical" evidence="1">
    <location>
        <begin position="12"/>
        <end position="36"/>
    </location>
</feature>
<name>A0A1G6JI34_9GAMM</name>
<dbReference type="InterPro" id="IPR005625">
    <property type="entry name" value="PepSY-ass_TM"/>
</dbReference>
<evidence type="ECO:0000256" key="1">
    <source>
        <dbReference type="SAM" id="Phobius"/>
    </source>
</evidence>
<evidence type="ECO:0000313" key="2">
    <source>
        <dbReference type="EMBL" id="SDC18341.1"/>
    </source>
</evidence>
<feature type="transmembrane region" description="Helical" evidence="1">
    <location>
        <begin position="417"/>
        <end position="436"/>
    </location>
</feature>
<feature type="transmembrane region" description="Helical" evidence="1">
    <location>
        <begin position="196"/>
        <end position="213"/>
    </location>
</feature>
<feature type="transmembrane region" description="Helical" evidence="1">
    <location>
        <begin position="374"/>
        <end position="396"/>
    </location>
</feature>
<dbReference type="RefSeq" id="WP_092618323.1">
    <property type="nucleotide sequence ID" value="NZ_FMYK01000003.1"/>
</dbReference>
<organism evidence="2 3">
    <name type="scientific">Acinetobacter marinus</name>
    <dbReference type="NCBI Taxonomy" id="281375"/>
    <lineage>
        <taxon>Bacteria</taxon>
        <taxon>Pseudomonadati</taxon>
        <taxon>Pseudomonadota</taxon>
        <taxon>Gammaproteobacteria</taxon>
        <taxon>Moraxellales</taxon>
        <taxon>Moraxellaceae</taxon>
        <taxon>Acinetobacter</taxon>
    </lineage>
</organism>
<keyword evidence="1" id="KW-0472">Membrane</keyword>
<feature type="transmembrane region" description="Helical" evidence="1">
    <location>
        <begin position="512"/>
        <end position="534"/>
    </location>
</feature>
<keyword evidence="3" id="KW-1185">Reference proteome</keyword>
<keyword evidence="1" id="KW-1133">Transmembrane helix</keyword>
<proteinExistence type="predicted"/>
<dbReference type="OrthoDB" id="9776609at2"/>
<protein>
    <submittedName>
        <fullName evidence="2">Uncharacterized iron-regulated membrane protein</fullName>
    </submittedName>
</protein>
<sequence length="581" mass="65671">MKEGFRQCMAWLHTWTGLVVGWILFFVFLTGTTGYVKDEINRWMQPERPMQQANYAPTSQQLTQALTFLSQHDDAKHAERWGINLQNAERGHESLELNWSLPAKEGEAYGAYGQATLDTTTGQPYAGAHPPRATGGGQALFTLHYTLHYIPYDWGIRIVGICTMFMFVALISGIITHKKIFKDFFTFRSGKGQRSWLDAHNVLGVIALPFYLMVTYSGLIFFLNAYMPLGVPSVYGFGAENEQRYYQDVYPEYYPDQVKLNENQAPAKSIALSTLAPTQATLTRLIAQTDQYWGQDQVSGLTIYSATQYSPMRVNMQRQHGHEITRPNSTLEYIVHADGSTAFKDKPPKPVARVVADTFVGLHVGYYASALIRWMYVITGLIGTAMIATGLVLWTVKRRPKQLKASKMSFAHGLVERLNIGMITGLPLGLAMYFWANRLLPVTLETRAGWEMHALFLSILFAWIYAYLRPIPRAWFELLSLIAVAYLLLPILNALTTDRHLWATAQAGDWGLFSIDLGFILFGFIFAGCSYFVWRKRHSILQSPVTSKKQKSASMTTQQTIPESTILESTMHNTLSNEDRS</sequence>
<gene>
    <name evidence="2" type="ORF">SAMN05421749_103359</name>
</gene>
<dbReference type="PANTHER" id="PTHR34219">
    <property type="entry name" value="IRON-REGULATED INNER MEMBRANE PROTEIN-RELATED"/>
    <property type="match status" value="1"/>
</dbReference>
<dbReference type="PANTHER" id="PTHR34219:SF4">
    <property type="entry name" value="PEPSY DOMAIN-CONTAINING PROTEIN"/>
    <property type="match status" value="1"/>
</dbReference>